<accession>A0ABV9PEB4</accession>
<organism evidence="2 3">
    <name type="scientific">Flavobacterium branchiicola</name>
    <dbReference type="NCBI Taxonomy" id="1114875"/>
    <lineage>
        <taxon>Bacteria</taxon>
        <taxon>Pseudomonadati</taxon>
        <taxon>Bacteroidota</taxon>
        <taxon>Flavobacteriia</taxon>
        <taxon>Flavobacteriales</taxon>
        <taxon>Flavobacteriaceae</taxon>
        <taxon>Flavobacterium</taxon>
    </lineage>
</organism>
<dbReference type="RefSeq" id="WP_213257090.1">
    <property type="nucleotide sequence ID" value="NZ_JAGYWA010000003.1"/>
</dbReference>
<feature type="signal peptide" evidence="1">
    <location>
        <begin position="1"/>
        <end position="18"/>
    </location>
</feature>
<evidence type="ECO:0000256" key="1">
    <source>
        <dbReference type="SAM" id="SignalP"/>
    </source>
</evidence>
<feature type="chain" id="PRO_5046438748" description="Lipocalin-like domain-containing protein" evidence="1">
    <location>
        <begin position="19"/>
        <end position="141"/>
    </location>
</feature>
<keyword evidence="1" id="KW-0732">Signal</keyword>
<gene>
    <name evidence="2" type="ORF">ACFO5S_08885</name>
</gene>
<keyword evidence="3" id="KW-1185">Reference proteome</keyword>
<name>A0ABV9PEB4_9FLAO</name>
<dbReference type="EMBL" id="JBHSGV010000003">
    <property type="protein sequence ID" value="MFC4747561.1"/>
    <property type="molecule type" value="Genomic_DNA"/>
</dbReference>
<evidence type="ECO:0000313" key="2">
    <source>
        <dbReference type="EMBL" id="MFC4747561.1"/>
    </source>
</evidence>
<sequence length="141" mass="15556">MKKIGLLLLLFVSLASCSNDNSDNKAVANPEYYGKWIRVSDPAANSIAVNSIGPEMYYVFNANKTFVKTIPYSNNTSFSGKFEIVKDATGTHFVLTYPSNNDWISTCTSGILKENLKLNESGKLVDEAGMCDRYATFTKAK</sequence>
<evidence type="ECO:0008006" key="4">
    <source>
        <dbReference type="Google" id="ProtNLM"/>
    </source>
</evidence>
<dbReference type="PROSITE" id="PS51257">
    <property type="entry name" value="PROKAR_LIPOPROTEIN"/>
    <property type="match status" value="1"/>
</dbReference>
<protein>
    <recommendedName>
        <fullName evidence="4">Lipocalin-like domain-containing protein</fullName>
    </recommendedName>
</protein>
<comment type="caution">
    <text evidence="2">The sequence shown here is derived from an EMBL/GenBank/DDBJ whole genome shotgun (WGS) entry which is preliminary data.</text>
</comment>
<reference evidence="3" key="1">
    <citation type="journal article" date="2019" name="Int. J. Syst. Evol. Microbiol.">
        <title>The Global Catalogue of Microorganisms (GCM) 10K type strain sequencing project: providing services to taxonomists for standard genome sequencing and annotation.</title>
        <authorList>
            <consortium name="The Broad Institute Genomics Platform"/>
            <consortium name="The Broad Institute Genome Sequencing Center for Infectious Disease"/>
            <person name="Wu L."/>
            <person name="Ma J."/>
        </authorList>
    </citation>
    <scope>NUCLEOTIDE SEQUENCE [LARGE SCALE GENOMIC DNA]</scope>
    <source>
        <strain evidence="3">WYCCWR 13023</strain>
    </source>
</reference>
<proteinExistence type="predicted"/>
<dbReference type="Proteomes" id="UP001595935">
    <property type="component" value="Unassembled WGS sequence"/>
</dbReference>
<evidence type="ECO:0000313" key="3">
    <source>
        <dbReference type="Proteomes" id="UP001595935"/>
    </source>
</evidence>